<evidence type="ECO:0000313" key="1">
    <source>
        <dbReference type="EMBL" id="MDI5832506.1"/>
    </source>
</evidence>
<dbReference type="EMBL" id="JAOTLW010000013">
    <property type="protein sequence ID" value="MDI5832506.1"/>
    <property type="molecule type" value="Genomic_DNA"/>
</dbReference>
<gene>
    <name evidence="1" type="ORF">ODY93_13085</name>
</gene>
<evidence type="ECO:0000313" key="2">
    <source>
        <dbReference type="Proteomes" id="UP001159075"/>
    </source>
</evidence>
<reference evidence="1 2" key="1">
    <citation type="submission" date="2022-09" db="EMBL/GenBank/DDBJ databases">
        <title>The outer-membrane cytochrome OmcA is essential for infection of Shewanella oneidensis by a zebrafish-associated bacteriophage.</title>
        <authorList>
            <person name="Grenfell A.W."/>
            <person name="Intile P."/>
            <person name="Mcfarlane J."/>
            <person name="Leung D."/>
            <person name="Abdalla K."/>
            <person name="Wold M."/>
            <person name="Kees E."/>
            <person name="Gralnick J."/>
        </authorList>
    </citation>
    <scope>NUCLEOTIDE SEQUENCE [LARGE SCALE GENOMIC DNA]</scope>
    <source>
        <strain evidence="1 2">NF-5</strain>
    </source>
</reference>
<proteinExistence type="predicted"/>
<keyword evidence="2" id="KW-1185">Reference proteome</keyword>
<protein>
    <submittedName>
        <fullName evidence="1">Uncharacterized protein</fullName>
    </submittedName>
</protein>
<name>A0ABT6UDF7_9GAMM</name>
<dbReference type="Proteomes" id="UP001159075">
    <property type="component" value="Unassembled WGS sequence"/>
</dbReference>
<organism evidence="1 2">
    <name type="scientific">Shewanella xiamenensis</name>
    <dbReference type="NCBI Taxonomy" id="332186"/>
    <lineage>
        <taxon>Bacteria</taxon>
        <taxon>Pseudomonadati</taxon>
        <taxon>Pseudomonadota</taxon>
        <taxon>Gammaproteobacteria</taxon>
        <taxon>Alteromonadales</taxon>
        <taxon>Shewanellaceae</taxon>
        <taxon>Shewanella</taxon>
    </lineage>
</organism>
<dbReference type="RefSeq" id="WP_282679471.1">
    <property type="nucleotide sequence ID" value="NZ_CP106875.1"/>
</dbReference>
<accession>A0ABT6UDF7</accession>
<sequence>MTTIEKRTEEEINNLKRDWKDDPCWDLEDTEGFEAHIDELKAFRLQCEADWRAKIEARNAREEAQLRKEFDQLGQDTLFQLFKKYRVIQSHIQKLEDRVFKLENPND</sequence>
<comment type="caution">
    <text evidence="1">The sequence shown here is derived from an EMBL/GenBank/DDBJ whole genome shotgun (WGS) entry which is preliminary data.</text>
</comment>